<dbReference type="InterPro" id="IPR036063">
    <property type="entry name" value="Smr_dom_sf"/>
</dbReference>
<comment type="caution">
    <text evidence="3">The sequence shown here is derived from an EMBL/GenBank/DDBJ whole genome shotgun (WGS) entry which is preliminary data.</text>
</comment>
<feature type="region of interest" description="Disordered" evidence="1">
    <location>
        <begin position="14"/>
        <end position="67"/>
    </location>
</feature>
<reference evidence="3" key="1">
    <citation type="submission" date="2020-12" db="EMBL/GenBank/DDBJ databases">
        <title>Methylobrevis albus sp. nov., isolated from fresh water lack sediment.</title>
        <authorList>
            <person name="Zou Q."/>
        </authorList>
    </citation>
    <scope>NUCLEOTIDE SEQUENCE</scope>
    <source>
        <strain evidence="3">L22</strain>
    </source>
</reference>
<accession>A0A931I1K7</accession>
<evidence type="ECO:0000256" key="1">
    <source>
        <dbReference type="SAM" id="MobiDB-lite"/>
    </source>
</evidence>
<proteinExistence type="predicted"/>
<protein>
    <submittedName>
        <fullName evidence="3">Smr/MutS family protein</fullName>
    </submittedName>
</protein>
<feature type="domain" description="Smr" evidence="2">
    <location>
        <begin position="88"/>
        <end position="180"/>
    </location>
</feature>
<dbReference type="Pfam" id="PF01713">
    <property type="entry name" value="Smr"/>
    <property type="match status" value="1"/>
</dbReference>
<dbReference type="InterPro" id="IPR002625">
    <property type="entry name" value="Smr_dom"/>
</dbReference>
<feature type="compositionally biased region" description="Pro residues" evidence="1">
    <location>
        <begin position="54"/>
        <end position="65"/>
    </location>
</feature>
<name>A0A931I1K7_9HYPH</name>
<evidence type="ECO:0000313" key="4">
    <source>
        <dbReference type="Proteomes" id="UP000631694"/>
    </source>
</evidence>
<dbReference type="PANTHER" id="PTHR35562">
    <property type="entry name" value="DNA ENDONUCLEASE SMRA-RELATED"/>
    <property type="match status" value="1"/>
</dbReference>
<dbReference type="AlphaFoldDB" id="A0A931I1K7"/>
<keyword evidence="4" id="KW-1185">Reference proteome</keyword>
<feature type="compositionally biased region" description="Pro residues" evidence="1">
    <location>
        <begin position="32"/>
        <end position="45"/>
    </location>
</feature>
<evidence type="ECO:0000259" key="2">
    <source>
        <dbReference type="PROSITE" id="PS50828"/>
    </source>
</evidence>
<dbReference type="PANTHER" id="PTHR35562:SF2">
    <property type="entry name" value="DNA ENDONUCLEASE SMRA-RELATED"/>
    <property type="match status" value="1"/>
</dbReference>
<gene>
    <name evidence="3" type="ORF">I5731_07825</name>
</gene>
<dbReference type="EMBL" id="JADZLT010000049">
    <property type="protein sequence ID" value="MBH0237724.1"/>
    <property type="molecule type" value="Genomic_DNA"/>
</dbReference>
<organism evidence="3 4">
    <name type="scientific">Methylobrevis albus</name>
    <dbReference type="NCBI Taxonomy" id="2793297"/>
    <lineage>
        <taxon>Bacteria</taxon>
        <taxon>Pseudomonadati</taxon>
        <taxon>Pseudomonadota</taxon>
        <taxon>Alphaproteobacteria</taxon>
        <taxon>Hyphomicrobiales</taxon>
        <taxon>Pleomorphomonadaceae</taxon>
        <taxon>Methylobrevis</taxon>
    </lineage>
</organism>
<dbReference type="PROSITE" id="PS50828">
    <property type="entry name" value="SMR"/>
    <property type="match status" value="1"/>
</dbReference>
<dbReference type="Gene3D" id="3.30.1370.110">
    <property type="match status" value="1"/>
</dbReference>
<evidence type="ECO:0000313" key="3">
    <source>
        <dbReference type="EMBL" id="MBH0237724.1"/>
    </source>
</evidence>
<sequence length="184" mass="19612">MSAEDSALWAAVKRSVTPLRPKDADQPLILAAPPPETAAPAPPQAGVPAAPAVPKRPLPPPPQPALQPLARKEKQKIVRGNAPIDGRIDLHGLTQAEAHARLLGFVAGAQARGARTVLVITGKGRSDGGGFEALHQPERGVLRRMVPLWLALPEFRRFVLGFEEAHFAHGGSGAIYVMIRKRKA</sequence>
<dbReference type="SUPFAM" id="SSF160443">
    <property type="entry name" value="SMR domain-like"/>
    <property type="match status" value="1"/>
</dbReference>
<dbReference type="Proteomes" id="UP000631694">
    <property type="component" value="Unassembled WGS sequence"/>
</dbReference>